<dbReference type="PANTHER" id="PTHR48098">
    <property type="entry name" value="ENTEROCHELIN ESTERASE-RELATED"/>
    <property type="match status" value="1"/>
</dbReference>
<accession>A0A926D0R6</accession>
<proteinExistence type="predicted"/>
<evidence type="ECO:0008006" key="3">
    <source>
        <dbReference type="Google" id="ProtNLM"/>
    </source>
</evidence>
<evidence type="ECO:0000313" key="2">
    <source>
        <dbReference type="Proteomes" id="UP000654279"/>
    </source>
</evidence>
<dbReference type="SUPFAM" id="SSF53474">
    <property type="entry name" value="alpha/beta-Hydrolases"/>
    <property type="match status" value="1"/>
</dbReference>
<dbReference type="InterPro" id="IPR029058">
    <property type="entry name" value="AB_hydrolase_fold"/>
</dbReference>
<dbReference type="Pfam" id="PF00756">
    <property type="entry name" value="Esterase"/>
    <property type="match status" value="1"/>
</dbReference>
<keyword evidence="2" id="KW-1185">Reference proteome</keyword>
<reference evidence="1" key="1">
    <citation type="submission" date="2020-08" db="EMBL/GenBank/DDBJ databases">
        <title>Genome public.</title>
        <authorList>
            <person name="Liu C."/>
            <person name="Sun Q."/>
        </authorList>
    </citation>
    <scope>NUCLEOTIDE SEQUENCE</scope>
    <source>
        <strain evidence="1">NSJ-44</strain>
    </source>
</reference>
<dbReference type="PANTHER" id="PTHR48098:SF1">
    <property type="entry name" value="DIACYLGLYCEROL ACYLTRANSFERASE_MYCOLYLTRANSFERASE AG85A"/>
    <property type="match status" value="1"/>
</dbReference>
<dbReference type="Gene3D" id="3.40.50.1820">
    <property type="entry name" value="alpha/beta hydrolase"/>
    <property type="match status" value="1"/>
</dbReference>
<sequence length="283" mass="32328">MALVTMNFESQYLMVNHEVSVILPDKPREQSPADFYGSGKKYPVLWLLHGTFGDHSDWLRKSMIELYACENDLIVVMPSAMNSDYINWPTFGTGFFMEDYLIKELMPLIYNWFPASDKREDNFIAGLSMGGGGTGQFAAFYPEKFAAAAILSNSPRNLHKEIERVRAGQAPEGFGAMDLKRIQNRIASLGGEQAYLDSPRNAWDKLPEQIAKGVLPRLYFAIGTDDMLYENFKEFRAYAEEIGLDATFEEIPGYQHEWRFWDLTIQRALKFFGFDSRDAGNPF</sequence>
<dbReference type="GO" id="GO:0016747">
    <property type="term" value="F:acyltransferase activity, transferring groups other than amino-acyl groups"/>
    <property type="evidence" value="ECO:0007669"/>
    <property type="project" value="TreeGrafter"/>
</dbReference>
<dbReference type="RefSeq" id="WP_249285456.1">
    <property type="nucleotide sequence ID" value="NZ_JACRSO010000003.1"/>
</dbReference>
<protein>
    <recommendedName>
        <fullName evidence="3">S-formylglutathione hydrolase</fullName>
    </recommendedName>
</protein>
<comment type="caution">
    <text evidence="1">The sequence shown here is derived from an EMBL/GenBank/DDBJ whole genome shotgun (WGS) entry which is preliminary data.</text>
</comment>
<name>A0A926D0R6_9FIRM</name>
<dbReference type="InterPro" id="IPR050583">
    <property type="entry name" value="Mycobacterial_A85_antigen"/>
</dbReference>
<dbReference type="Proteomes" id="UP000654279">
    <property type="component" value="Unassembled WGS sequence"/>
</dbReference>
<dbReference type="AlphaFoldDB" id="A0A926D0R6"/>
<organism evidence="1 2">
    <name type="scientific">Luoshenia tenuis</name>
    <dbReference type="NCBI Taxonomy" id="2763654"/>
    <lineage>
        <taxon>Bacteria</taxon>
        <taxon>Bacillati</taxon>
        <taxon>Bacillota</taxon>
        <taxon>Clostridia</taxon>
        <taxon>Christensenellales</taxon>
        <taxon>Christensenellaceae</taxon>
        <taxon>Luoshenia</taxon>
    </lineage>
</organism>
<evidence type="ECO:0000313" key="1">
    <source>
        <dbReference type="EMBL" id="MBC8529643.1"/>
    </source>
</evidence>
<gene>
    <name evidence="1" type="ORF">H8699_09410</name>
</gene>
<dbReference type="EMBL" id="JACRSO010000003">
    <property type="protein sequence ID" value="MBC8529643.1"/>
    <property type="molecule type" value="Genomic_DNA"/>
</dbReference>
<dbReference type="InterPro" id="IPR000801">
    <property type="entry name" value="Esterase-like"/>
</dbReference>